<gene>
    <name evidence="1" type="ORF">SGQ83_08375</name>
</gene>
<dbReference type="PROSITE" id="PS51257">
    <property type="entry name" value="PROKAR_LIPOPROTEIN"/>
    <property type="match status" value="1"/>
</dbReference>
<sequence>MKKYIKYSLYVLAFNAFFGCSSDDPKEDPVSIDPKPAVDPTIKLSLKADYTVERYKAVEVNPEVVIENGSGLTPQYKWTLKVTDKAGATKDSVIGDAKILHFIAPLANNYTVDFTVTVDKVVKQASTKVTVSETGKTYNSKALTLLDYLPSPHYGMDNYEFATKAEVLERVREELMEESMIPLGTFGGSISVGFDHTVINTYGKRDFTIRMNSSSTVKFTPVSVYVAYDANKNGLADDNEWYEIAGSEYRKSSTVKNYEVTYHRPNPDKVPVAGALDWQFDKEYLKWNDNKSANGFITKTARGEYNNYYPQWMGDSYTVKGTKVSLPVKDVSDGSGKAFNVGTFEWGYGGIKDPSIDISWAVDSNGNKVHLPGVDFVKVYVPTLIEIGASDLLTNFFKEVEDLNFTTGK</sequence>
<keyword evidence="2" id="KW-1185">Reference proteome</keyword>
<evidence type="ECO:0000313" key="2">
    <source>
        <dbReference type="Proteomes" id="UP001273350"/>
    </source>
</evidence>
<dbReference type="RefSeq" id="WP_230002059.1">
    <property type="nucleotide sequence ID" value="NZ_CP087134.1"/>
</dbReference>
<comment type="caution">
    <text evidence="1">The sequence shown here is derived from an EMBL/GenBank/DDBJ whole genome shotgun (WGS) entry which is preliminary data.</text>
</comment>
<name>A0ABU4RBY0_9FLAO</name>
<evidence type="ECO:0000313" key="1">
    <source>
        <dbReference type="EMBL" id="MDX6189358.1"/>
    </source>
</evidence>
<proteinExistence type="predicted"/>
<evidence type="ECO:0008006" key="3">
    <source>
        <dbReference type="Google" id="ProtNLM"/>
    </source>
</evidence>
<protein>
    <recommendedName>
        <fullName evidence="3">DUF4959 domain-containing protein</fullName>
    </recommendedName>
</protein>
<organism evidence="1 2">
    <name type="scientific">Flavobacterium cupriresistens</name>
    <dbReference type="NCBI Taxonomy" id="2893885"/>
    <lineage>
        <taxon>Bacteria</taxon>
        <taxon>Pseudomonadati</taxon>
        <taxon>Bacteroidota</taxon>
        <taxon>Flavobacteriia</taxon>
        <taxon>Flavobacteriales</taxon>
        <taxon>Flavobacteriaceae</taxon>
        <taxon>Flavobacterium</taxon>
    </lineage>
</organism>
<dbReference type="Proteomes" id="UP001273350">
    <property type="component" value="Unassembled WGS sequence"/>
</dbReference>
<dbReference type="EMBL" id="JAWXVI010000004">
    <property type="protein sequence ID" value="MDX6189358.1"/>
    <property type="molecule type" value="Genomic_DNA"/>
</dbReference>
<accession>A0ABU4RBY0</accession>
<reference evidence="1 2" key="1">
    <citation type="submission" date="2023-11" db="EMBL/GenBank/DDBJ databases">
        <title>Unpublished Manusciprt.</title>
        <authorList>
            <person name="Saticioglu I.B."/>
            <person name="Ay H."/>
            <person name="Ajmi N."/>
            <person name="Altun S."/>
            <person name="Duman M."/>
        </authorList>
    </citation>
    <scope>NUCLEOTIDE SEQUENCE [LARGE SCALE GENOMIC DNA]</scope>
    <source>
        <strain evidence="1 2">Fl-318</strain>
    </source>
</reference>